<keyword evidence="3" id="KW-1185">Reference proteome</keyword>
<accession>A0ABD2NNX4</accession>
<feature type="region of interest" description="Disordered" evidence="1">
    <location>
        <begin position="1"/>
        <end position="61"/>
    </location>
</feature>
<evidence type="ECO:0000256" key="1">
    <source>
        <dbReference type="SAM" id="MobiDB-lite"/>
    </source>
</evidence>
<comment type="caution">
    <text evidence="2">The sequence shown here is derived from an EMBL/GenBank/DDBJ whole genome shotgun (WGS) entry which is preliminary data.</text>
</comment>
<reference evidence="2 3" key="1">
    <citation type="journal article" date="2021" name="BMC Biol.">
        <title>Horizontally acquired antibacterial genes associated with adaptive radiation of ladybird beetles.</title>
        <authorList>
            <person name="Li H.S."/>
            <person name="Tang X.F."/>
            <person name="Huang Y.H."/>
            <person name="Xu Z.Y."/>
            <person name="Chen M.L."/>
            <person name="Du X.Y."/>
            <person name="Qiu B.Y."/>
            <person name="Chen P.T."/>
            <person name="Zhang W."/>
            <person name="Slipinski A."/>
            <person name="Escalona H.E."/>
            <person name="Waterhouse R.M."/>
            <person name="Zwick A."/>
            <person name="Pang H."/>
        </authorList>
    </citation>
    <scope>NUCLEOTIDE SEQUENCE [LARGE SCALE GENOMIC DNA]</scope>
    <source>
        <strain evidence="2">SYSU2018</strain>
    </source>
</reference>
<dbReference type="AlphaFoldDB" id="A0ABD2NNX4"/>
<dbReference type="EMBL" id="JABFTP020000124">
    <property type="protein sequence ID" value="KAL3280172.1"/>
    <property type="molecule type" value="Genomic_DNA"/>
</dbReference>
<evidence type="ECO:0000313" key="2">
    <source>
        <dbReference type="EMBL" id="KAL3280172.1"/>
    </source>
</evidence>
<organism evidence="2 3">
    <name type="scientific">Cryptolaemus montrouzieri</name>
    <dbReference type="NCBI Taxonomy" id="559131"/>
    <lineage>
        <taxon>Eukaryota</taxon>
        <taxon>Metazoa</taxon>
        <taxon>Ecdysozoa</taxon>
        <taxon>Arthropoda</taxon>
        <taxon>Hexapoda</taxon>
        <taxon>Insecta</taxon>
        <taxon>Pterygota</taxon>
        <taxon>Neoptera</taxon>
        <taxon>Endopterygota</taxon>
        <taxon>Coleoptera</taxon>
        <taxon>Polyphaga</taxon>
        <taxon>Cucujiformia</taxon>
        <taxon>Coccinelloidea</taxon>
        <taxon>Coccinellidae</taxon>
        <taxon>Scymninae</taxon>
        <taxon>Scymnini</taxon>
        <taxon>Cryptolaemus</taxon>
    </lineage>
</organism>
<name>A0ABD2NNX4_9CUCU</name>
<gene>
    <name evidence="2" type="ORF">HHI36_017672</name>
</gene>
<proteinExistence type="predicted"/>
<protein>
    <submittedName>
        <fullName evidence="2">Uncharacterized protein</fullName>
    </submittedName>
</protein>
<evidence type="ECO:0000313" key="3">
    <source>
        <dbReference type="Proteomes" id="UP001516400"/>
    </source>
</evidence>
<dbReference type="Proteomes" id="UP001516400">
    <property type="component" value="Unassembled WGS sequence"/>
</dbReference>
<feature type="compositionally biased region" description="Basic and acidic residues" evidence="1">
    <location>
        <begin position="23"/>
        <end position="46"/>
    </location>
</feature>
<sequence>MEISKIGNRKNGFKKAYMGKIEGPQRQDRMEGNSKNLRDEIGKVMEKNSPSANKTEKGRRSKITIIGDESARNIRSVMRKLLNEDIFSITASIKSNIEAADMTHDLFGVVSDYGPKDYVIFMFGANNTKHVVECKAVQQQKQCVELGVTQGSILDPVLFYLLLS</sequence>